<dbReference type="InterPro" id="IPR005111">
    <property type="entry name" value="MoeA_C_domain_IV"/>
</dbReference>
<keyword evidence="6" id="KW-0460">Magnesium</keyword>
<dbReference type="GO" id="GO:0061599">
    <property type="term" value="F:molybdopterin molybdotransferase activity"/>
    <property type="evidence" value="ECO:0007669"/>
    <property type="project" value="UniProtKB-UniRule"/>
</dbReference>
<keyword evidence="4 6" id="KW-0501">Molybdenum cofactor biosynthesis</keyword>
<dbReference type="InParanoid" id="A0A4R2PQM7"/>
<sequence>MPAATMRSVDDAHTAIQATLAPLPAEWVTLDAAHGRVLAEPVVARRTQPPAALSAMDGYAVRAAEAGDGAVLRVAGETAAGDDPGAPLAPQTARRIYTGAALPKGADAVLIQEHASPAGGRDDVDGEGGDDRLGDRLGDGGRDDDGQDGGRIRVDRGVDPGAHVRPRGQDFAAGQPLLAPGTRLGARHIALAAAGQVPWLAVHARPRVALLATGDELVRAGEPLGAHAIVDTVTPALAAQLRAAGAEVVALGIARDREAELAAYAGALARADLALTVGGASVGARDLIRSALGRAGLALDFWTIAMRPGKPLLFGRFASGTPLIGLPGNPVSALVCAQLFVLPAVDRLAGGDGRPPRPVQALAAHDLPAGGARQDYQRAALTTDALGQRWVRPLSPQDSAMLTTLAAADALLVRPAGAPAAATGTAVPVLPLFP</sequence>
<comment type="similarity">
    <text evidence="3 6">Belongs to the MoeA family.</text>
</comment>
<feature type="compositionally biased region" description="Basic and acidic residues" evidence="7">
    <location>
        <begin position="129"/>
        <end position="158"/>
    </location>
</feature>
<dbReference type="EMBL" id="SLXO01000001">
    <property type="protein sequence ID" value="TCP38123.1"/>
    <property type="molecule type" value="Genomic_DNA"/>
</dbReference>
<evidence type="ECO:0000256" key="3">
    <source>
        <dbReference type="ARBA" id="ARBA00010763"/>
    </source>
</evidence>
<evidence type="ECO:0000259" key="8">
    <source>
        <dbReference type="SMART" id="SM00852"/>
    </source>
</evidence>
<evidence type="ECO:0000256" key="5">
    <source>
        <dbReference type="ARBA" id="ARBA00047317"/>
    </source>
</evidence>
<dbReference type="PANTHER" id="PTHR10192:SF5">
    <property type="entry name" value="GEPHYRIN"/>
    <property type="match status" value="1"/>
</dbReference>
<dbReference type="SUPFAM" id="SSF63867">
    <property type="entry name" value="MoeA C-terminal domain-like"/>
    <property type="match status" value="1"/>
</dbReference>
<dbReference type="InterPro" id="IPR036135">
    <property type="entry name" value="MoeA_linker/N_sf"/>
</dbReference>
<proteinExistence type="inferred from homology"/>
<dbReference type="GO" id="GO:0006777">
    <property type="term" value="P:Mo-molybdopterin cofactor biosynthetic process"/>
    <property type="evidence" value="ECO:0007669"/>
    <property type="project" value="UniProtKB-UniRule"/>
</dbReference>
<protein>
    <recommendedName>
        <fullName evidence="6">Molybdopterin molybdenumtransferase</fullName>
        <ecNumber evidence="6">2.10.1.1</ecNumber>
    </recommendedName>
</protein>
<dbReference type="FunCoup" id="A0A4R2PQM7">
    <property type="interactions" value="542"/>
</dbReference>
<comment type="caution">
    <text evidence="9">The sequence shown here is derived from an EMBL/GenBank/DDBJ whole genome shotgun (WGS) entry which is preliminary data.</text>
</comment>
<gene>
    <name evidence="9" type="ORF">EV659_10117</name>
</gene>
<dbReference type="Pfam" id="PF03453">
    <property type="entry name" value="MoeA_N"/>
    <property type="match status" value="1"/>
</dbReference>
<feature type="region of interest" description="Disordered" evidence="7">
    <location>
        <begin position="115"/>
        <end position="174"/>
    </location>
</feature>
<comment type="catalytic activity">
    <reaction evidence="5">
        <text>adenylyl-molybdopterin + molybdate = Mo-molybdopterin + AMP + H(+)</text>
        <dbReference type="Rhea" id="RHEA:35047"/>
        <dbReference type="ChEBI" id="CHEBI:15378"/>
        <dbReference type="ChEBI" id="CHEBI:36264"/>
        <dbReference type="ChEBI" id="CHEBI:62727"/>
        <dbReference type="ChEBI" id="CHEBI:71302"/>
        <dbReference type="ChEBI" id="CHEBI:456215"/>
        <dbReference type="EC" id="2.10.1.1"/>
    </reaction>
</comment>
<comment type="pathway">
    <text evidence="2 6">Cofactor biosynthesis; molybdopterin biosynthesis.</text>
</comment>
<keyword evidence="6" id="KW-0479">Metal-binding</keyword>
<keyword evidence="6" id="KW-0808">Transferase</keyword>
<comment type="cofactor">
    <cofactor evidence="6">
        <name>Mg(2+)</name>
        <dbReference type="ChEBI" id="CHEBI:18420"/>
    </cofactor>
</comment>
<dbReference type="Gene3D" id="3.40.980.10">
    <property type="entry name" value="MoaB/Mog-like domain"/>
    <property type="match status" value="1"/>
</dbReference>
<dbReference type="PROSITE" id="PS01079">
    <property type="entry name" value="MOCF_BIOSYNTHESIS_2"/>
    <property type="match status" value="1"/>
</dbReference>
<name>A0A4R2PQM7_RHOSA</name>
<dbReference type="SUPFAM" id="SSF53218">
    <property type="entry name" value="Molybdenum cofactor biosynthesis proteins"/>
    <property type="match status" value="1"/>
</dbReference>
<dbReference type="EC" id="2.10.1.1" evidence="6"/>
<dbReference type="InterPro" id="IPR005110">
    <property type="entry name" value="MoeA_linker/N"/>
</dbReference>
<dbReference type="CDD" id="cd00887">
    <property type="entry name" value="MoeA"/>
    <property type="match status" value="1"/>
</dbReference>
<evidence type="ECO:0000313" key="10">
    <source>
        <dbReference type="Proteomes" id="UP000295399"/>
    </source>
</evidence>
<reference evidence="9 10" key="1">
    <citation type="submission" date="2019-03" db="EMBL/GenBank/DDBJ databases">
        <title>Genomic Encyclopedia of Type Strains, Phase IV (KMG-IV): sequencing the most valuable type-strain genomes for metagenomic binning, comparative biology and taxonomic classification.</title>
        <authorList>
            <person name="Goeker M."/>
        </authorList>
    </citation>
    <scope>NUCLEOTIDE SEQUENCE [LARGE SCALE GENOMIC DNA]</scope>
    <source>
        <strain evidence="9 10">DSM 2132</strain>
    </source>
</reference>
<dbReference type="Pfam" id="PF03454">
    <property type="entry name" value="MoeA_C"/>
    <property type="match status" value="1"/>
</dbReference>
<evidence type="ECO:0000313" key="9">
    <source>
        <dbReference type="EMBL" id="TCP38123.1"/>
    </source>
</evidence>
<comment type="function">
    <text evidence="1 6">Catalyzes the insertion of molybdate into adenylated molybdopterin with the concomitant release of AMP.</text>
</comment>
<dbReference type="Gene3D" id="2.170.190.11">
    <property type="entry name" value="Molybdopterin biosynthesis moea protein, domain 3"/>
    <property type="match status" value="1"/>
</dbReference>
<dbReference type="Gene3D" id="3.90.105.10">
    <property type="entry name" value="Molybdopterin biosynthesis moea protein, domain 2"/>
    <property type="match status" value="1"/>
</dbReference>
<dbReference type="InterPro" id="IPR038987">
    <property type="entry name" value="MoeA-like"/>
</dbReference>
<dbReference type="InterPro" id="IPR008284">
    <property type="entry name" value="MoCF_biosynth_CS"/>
</dbReference>
<dbReference type="InterPro" id="IPR036425">
    <property type="entry name" value="MoaB/Mog-like_dom_sf"/>
</dbReference>
<dbReference type="GO" id="GO:0005829">
    <property type="term" value="C:cytosol"/>
    <property type="evidence" value="ECO:0007669"/>
    <property type="project" value="TreeGrafter"/>
</dbReference>
<dbReference type="SMART" id="SM00852">
    <property type="entry name" value="MoCF_biosynth"/>
    <property type="match status" value="1"/>
</dbReference>
<dbReference type="UniPathway" id="UPA00344"/>
<evidence type="ECO:0000256" key="7">
    <source>
        <dbReference type="SAM" id="MobiDB-lite"/>
    </source>
</evidence>
<dbReference type="InterPro" id="IPR001453">
    <property type="entry name" value="MoaB/Mog_dom"/>
</dbReference>
<accession>A0A4R2PQM7</accession>
<evidence type="ECO:0000256" key="4">
    <source>
        <dbReference type="ARBA" id="ARBA00023150"/>
    </source>
</evidence>
<dbReference type="Pfam" id="PF00994">
    <property type="entry name" value="MoCF_biosynth"/>
    <property type="match status" value="1"/>
</dbReference>
<organism evidence="9 10">
    <name type="scientific">Rhodothalassium salexigens DSM 2132</name>
    <dbReference type="NCBI Taxonomy" id="1188247"/>
    <lineage>
        <taxon>Bacteria</taxon>
        <taxon>Pseudomonadati</taxon>
        <taxon>Pseudomonadota</taxon>
        <taxon>Alphaproteobacteria</taxon>
        <taxon>Rhodothalassiales</taxon>
        <taxon>Rhodothalassiaceae</taxon>
        <taxon>Rhodothalassium</taxon>
    </lineage>
</organism>
<dbReference type="Gene3D" id="2.40.340.10">
    <property type="entry name" value="MoeA, C-terminal, domain IV"/>
    <property type="match status" value="1"/>
</dbReference>
<dbReference type="AlphaFoldDB" id="A0A4R2PQM7"/>
<keyword evidence="10" id="KW-1185">Reference proteome</keyword>
<evidence type="ECO:0000256" key="2">
    <source>
        <dbReference type="ARBA" id="ARBA00005046"/>
    </source>
</evidence>
<dbReference type="PANTHER" id="PTHR10192">
    <property type="entry name" value="MOLYBDOPTERIN BIOSYNTHESIS PROTEIN"/>
    <property type="match status" value="1"/>
</dbReference>
<feature type="domain" description="MoaB/Mog" evidence="8">
    <location>
        <begin position="209"/>
        <end position="347"/>
    </location>
</feature>
<dbReference type="GO" id="GO:0046872">
    <property type="term" value="F:metal ion binding"/>
    <property type="evidence" value="ECO:0007669"/>
    <property type="project" value="UniProtKB-UniRule"/>
</dbReference>
<evidence type="ECO:0000256" key="1">
    <source>
        <dbReference type="ARBA" id="ARBA00002901"/>
    </source>
</evidence>
<keyword evidence="6" id="KW-0500">Molybdenum</keyword>
<dbReference type="Proteomes" id="UP000295399">
    <property type="component" value="Unassembled WGS sequence"/>
</dbReference>
<dbReference type="InterPro" id="IPR036688">
    <property type="entry name" value="MoeA_C_domain_IV_sf"/>
</dbReference>
<dbReference type="NCBIfam" id="NF045515">
    <property type="entry name" value="Glp_gephyrin"/>
    <property type="match status" value="1"/>
</dbReference>
<dbReference type="SUPFAM" id="SSF63882">
    <property type="entry name" value="MoeA N-terminal region -like"/>
    <property type="match status" value="1"/>
</dbReference>
<evidence type="ECO:0000256" key="6">
    <source>
        <dbReference type="RuleBase" id="RU365090"/>
    </source>
</evidence>